<dbReference type="EMBL" id="JAHMHQ010000018">
    <property type="protein sequence ID" value="KAK1633290.1"/>
    <property type="molecule type" value="Genomic_DNA"/>
</dbReference>
<feature type="region of interest" description="Disordered" evidence="1">
    <location>
        <begin position="105"/>
        <end position="126"/>
    </location>
</feature>
<reference evidence="2" key="1">
    <citation type="submission" date="2021-06" db="EMBL/GenBank/DDBJ databases">
        <title>Comparative genomics, transcriptomics and evolutionary studies reveal genomic signatures of adaptation to plant cell wall in hemibiotrophic fungi.</title>
        <authorList>
            <consortium name="DOE Joint Genome Institute"/>
            <person name="Baroncelli R."/>
            <person name="Diaz J.F."/>
            <person name="Benocci T."/>
            <person name="Peng M."/>
            <person name="Battaglia E."/>
            <person name="Haridas S."/>
            <person name="Andreopoulos W."/>
            <person name="Labutti K."/>
            <person name="Pangilinan J."/>
            <person name="Floch G.L."/>
            <person name="Makela M.R."/>
            <person name="Henrissat B."/>
            <person name="Grigoriev I.V."/>
            <person name="Crouch J.A."/>
            <person name="De Vries R.P."/>
            <person name="Sukno S.A."/>
            <person name="Thon M.R."/>
        </authorList>
    </citation>
    <scope>NUCLEOTIDE SEQUENCE</scope>
    <source>
        <strain evidence="2">CBS 102054</strain>
    </source>
</reference>
<evidence type="ECO:0000313" key="3">
    <source>
        <dbReference type="Proteomes" id="UP001243989"/>
    </source>
</evidence>
<dbReference type="GeneID" id="85481065"/>
<comment type="caution">
    <text evidence="2">The sequence shown here is derived from an EMBL/GenBank/DDBJ whole genome shotgun (WGS) entry which is preliminary data.</text>
</comment>
<protein>
    <submittedName>
        <fullName evidence="2">Uncharacterized protein</fullName>
    </submittedName>
</protein>
<organism evidence="2 3">
    <name type="scientific">Colletotrichum phormii</name>
    <dbReference type="NCBI Taxonomy" id="359342"/>
    <lineage>
        <taxon>Eukaryota</taxon>
        <taxon>Fungi</taxon>
        <taxon>Dikarya</taxon>
        <taxon>Ascomycota</taxon>
        <taxon>Pezizomycotina</taxon>
        <taxon>Sordariomycetes</taxon>
        <taxon>Hypocreomycetidae</taxon>
        <taxon>Glomerellales</taxon>
        <taxon>Glomerellaceae</taxon>
        <taxon>Colletotrichum</taxon>
        <taxon>Colletotrichum acutatum species complex</taxon>
    </lineage>
</organism>
<dbReference type="Proteomes" id="UP001243989">
    <property type="component" value="Unassembled WGS sequence"/>
</dbReference>
<accession>A0AAI9ZJS5</accession>
<evidence type="ECO:0000256" key="1">
    <source>
        <dbReference type="SAM" id="MobiDB-lite"/>
    </source>
</evidence>
<evidence type="ECO:0000313" key="2">
    <source>
        <dbReference type="EMBL" id="KAK1633290.1"/>
    </source>
</evidence>
<dbReference type="AlphaFoldDB" id="A0AAI9ZJS5"/>
<sequence length="149" mass="16436">MIEIDSLLTHSSAKNPRRCNVRYGYRSGHSALRCLQTLVQSLGLAHRWFVPLKDVTGDNGNPPRVPICVPGDLSGNPESLMARPGLRTGHWTCIGRSVTLYRTNADTKDGRRDDDPAVSRLPSRLEPCGVPRRSARNFKQALEYLGLGG</sequence>
<feature type="compositionally biased region" description="Basic and acidic residues" evidence="1">
    <location>
        <begin position="105"/>
        <end position="117"/>
    </location>
</feature>
<keyword evidence="3" id="KW-1185">Reference proteome</keyword>
<name>A0AAI9ZJS5_9PEZI</name>
<dbReference type="RefSeq" id="XP_060441897.1">
    <property type="nucleotide sequence ID" value="XM_060596203.1"/>
</dbReference>
<proteinExistence type="predicted"/>
<gene>
    <name evidence="2" type="ORF">BDP81DRAFT_71934</name>
</gene>